<evidence type="ECO:0000256" key="5">
    <source>
        <dbReference type="ARBA" id="ARBA00012808"/>
    </source>
</evidence>
<dbReference type="GO" id="GO:0005634">
    <property type="term" value="C:nucleus"/>
    <property type="evidence" value="ECO:0007669"/>
    <property type="project" value="UniProtKB-SubCell"/>
</dbReference>
<dbReference type="GO" id="GO:0008757">
    <property type="term" value="F:S-adenosylmethionine-dependent methyltransferase activity"/>
    <property type="evidence" value="ECO:0007669"/>
    <property type="project" value="InterPro"/>
</dbReference>
<evidence type="ECO:0000256" key="12">
    <source>
        <dbReference type="ARBA" id="ARBA00022884"/>
    </source>
</evidence>
<dbReference type="InterPro" id="IPR000504">
    <property type="entry name" value="RRM_dom"/>
</dbReference>
<evidence type="ECO:0000256" key="6">
    <source>
        <dbReference type="ARBA" id="ARBA00022490"/>
    </source>
</evidence>
<comment type="similarity">
    <text evidence="4">Belongs to the alkB family.</text>
</comment>
<evidence type="ECO:0000256" key="17">
    <source>
        <dbReference type="ARBA" id="ARBA00045506"/>
    </source>
</evidence>
<dbReference type="InterPro" id="IPR029063">
    <property type="entry name" value="SAM-dependent_MTases_sf"/>
</dbReference>
<dbReference type="InterPro" id="IPR013216">
    <property type="entry name" value="Methyltransf_11"/>
</dbReference>
<keyword evidence="14" id="KW-0539">Nucleus</keyword>
<organism evidence="23 24">
    <name type="scientific">Ignelater luminosus</name>
    <name type="common">Cucubano</name>
    <name type="synonym">Pyrophorus luminosus</name>
    <dbReference type="NCBI Taxonomy" id="2038154"/>
    <lineage>
        <taxon>Eukaryota</taxon>
        <taxon>Metazoa</taxon>
        <taxon>Ecdysozoa</taxon>
        <taxon>Arthropoda</taxon>
        <taxon>Hexapoda</taxon>
        <taxon>Insecta</taxon>
        <taxon>Pterygota</taxon>
        <taxon>Neoptera</taxon>
        <taxon>Endopterygota</taxon>
        <taxon>Coleoptera</taxon>
        <taxon>Polyphaga</taxon>
        <taxon>Elateriformia</taxon>
        <taxon>Elateroidea</taxon>
        <taxon>Elateridae</taxon>
        <taxon>Agrypninae</taxon>
        <taxon>Pyrophorini</taxon>
        <taxon>Ignelater</taxon>
    </lineage>
</organism>
<dbReference type="SUPFAM" id="SSF54928">
    <property type="entry name" value="RNA-binding domain, RBD"/>
    <property type="match status" value="1"/>
</dbReference>
<comment type="caution">
    <text evidence="23">The sequence shown here is derived from an EMBL/GenBank/DDBJ whole genome shotgun (WGS) entry which is preliminary data.</text>
</comment>
<evidence type="ECO:0000256" key="3">
    <source>
        <dbReference type="ARBA" id="ARBA00004496"/>
    </source>
</evidence>
<evidence type="ECO:0000256" key="9">
    <source>
        <dbReference type="ARBA" id="ARBA00022691"/>
    </source>
</evidence>
<accession>A0A8K0C7Z5</accession>
<dbReference type="PANTHER" id="PTHR13069">
    <property type="entry name" value="ALKYLATED DNA REPAIR PROTEIN ALKB HOMOLOG 8"/>
    <property type="match status" value="1"/>
</dbReference>
<comment type="function">
    <text evidence="17">Catalyzes the methylation of 5-carboxymethyl uridine to 5-methylcarboxymethyl uridine at the wobble position of the anticodon loop in tRNA via its methyltransferase domain. Catalyzes the last step in the formation of 5-methylcarboxymethyl uridine at the wobble position of the anticodon loop in target tRNA. Has a preference for tRNA(Arg) and tRNA(Glu), and does not bind tRNA(Lys). Binds tRNA and catalyzes the iron and alpha-ketoglutarate dependent hydroxylation of 5-methylcarboxymethyl uridine at the wobble position of the anticodon loop in tRNA via its dioxygenase domain, giving rise to 5-(S)-methoxycarbonylhydroxymethyluridine; has a preference for tRNA(Gly). Required for normal survival after DNA damage. May inhibit apoptosis and promote cell survival and angiogenesis.</text>
</comment>
<keyword evidence="24" id="KW-1185">Reference proteome</keyword>
<dbReference type="SUPFAM" id="SSF53335">
    <property type="entry name" value="S-adenosyl-L-methionine-dependent methyltransferases"/>
    <property type="match status" value="1"/>
</dbReference>
<comment type="cofactor">
    <cofactor evidence="1">
        <name>Fe(2+)</name>
        <dbReference type="ChEBI" id="CHEBI:29033"/>
    </cofactor>
</comment>
<dbReference type="Pfam" id="PF13532">
    <property type="entry name" value="2OG-FeII_Oxy_2"/>
    <property type="match status" value="1"/>
</dbReference>
<protein>
    <recommendedName>
        <fullName evidence="5">tRNA (carboxymethyluridine(34)-5-O)-methyltransferase</fullName>
        <ecNumber evidence="5">2.1.1.229</ecNumber>
    </recommendedName>
    <alternativeName>
        <fullName evidence="18">Alkylated DNA repair protein alkB homolog 8</fullName>
    </alternativeName>
    <alternativeName>
        <fullName evidence="19">S-adenosyl-L-methionine-dependent tRNA methyltransferase ALKBH8</fullName>
    </alternativeName>
</protein>
<keyword evidence="11" id="KW-0862">Zinc</keyword>
<proteinExistence type="inferred from homology"/>
<dbReference type="GO" id="GO:0046872">
    <property type="term" value="F:metal ion binding"/>
    <property type="evidence" value="ECO:0007669"/>
    <property type="project" value="UniProtKB-KW"/>
</dbReference>
<feature type="domain" description="Fe2OG dioxygenase" evidence="22">
    <location>
        <begin position="214"/>
        <end position="319"/>
    </location>
</feature>
<keyword evidence="9" id="KW-0949">S-adenosyl-L-methionine</keyword>
<keyword evidence="7" id="KW-0489">Methyltransferase</keyword>
<evidence type="ECO:0000313" key="24">
    <source>
        <dbReference type="Proteomes" id="UP000801492"/>
    </source>
</evidence>
<dbReference type="AlphaFoldDB" id="A0A8K0C7Z5"/>
<evidence type="ECO:0000256" key="4">
    <source>
        <dbReference type="ARBA" id="ARBA00007879"/>
    </source>
</evidence>
<dbReference type="Proteomes" id="UP000801492">
    <property type="component" value="Unassembled WGS sequence"/>
</dbReference>
<dbReference type="Pfam" id="PF08241">
    <property type="entry name" value="Methyltransf_11"/>
    <property type="match status" value="1"/>
</dbReference>
<dbReference type="InterPro" id="IPR012677">
    <property type="entry name" value="Nucleotide-bd_a/b_plait_sf"/>
</dbReference>
<keyword evidence="12 20" id="KW-0694">RNA-binding</keyword>
<dbReference type="GO" id="GO:0106335">
    <property type="term" value="F:tRNA (5-carboxymethyluridine(34)-5-O)-methyltransferase activity"/>
    <property type="evidence" value="ECO:0007669"/>
    <property type="project" value="UniProtKB-EC"/>
</dbReference>
<evidence type="ECO:0000313" key="23">
    <source>
        <dbReference type="EMBL" id="KAF2879487.1"/>
    </source>
</evidence>
<comment type="catalytic activity">
    <reaction evidence="16">
        <text>5-(carboxymethyl)uridine(34) in tRNA + S-adenosyl-L-methionine = 5-(2-methoxy-2-oxoethyl)uridine(34) in tRNA + S-adenosyl-L-homocysteine</text>
        <dbReference type="Rhea" id="RHEA:43208"/>
        <dbReference type="Rhea" id="RHEA-COMP:10407"/>
        <dbReference type="Rhea" id="RHEA-COMP:10408"/>
        <dbReference type="ChEBI" id="CHEBI:57856"/>
        <dbReference type="ChEBI" id="CHEBI:59789"/>
        <dbReference type="ChEBI" id="CHEBI:74851"/>
        <dbReference type="ChEBI" id="CHEBI:74882"/>
        <dbReference type="EC" id="2.1.1.229"/>
    </reaction>
</comment>
<name>A0A8K0C7Z5_IGNLU</name>
<evidence type="ECO:0000256" key="16">
    <source>
        <dbReference type="ARBA" id="ARBA00034996"/>
    </source>
</evidence>
<evidence type="ECO:0000256" key="2">
    <source>
        <dbReference type="ARBA" id="ARBA00004123"/>
    </source>
</evidence>
<gene>
    <name evidence="23" type="ORF">ILUMI_26682</name>
</gene>
<dbReference type="GO" id="GO:0002098">
    <property type="term" value="P:tRNA wobble uridine modification"/>
    <property type="evidence" value="ECO:0007669"/>
    <property type="project" value="TreeGrafter"/>
</dbReference>
<keyword evidence="6" id="KW-0963">Cytoplasm</keyword>
<dbReference type="Gene3D" id="3.40.50.150">
    <property type="entry name" value="Vaccinia Virus protein VP39"/>
    <property type="match status" value="1"/>
</dbReference>
<dbReference type="InterPro" id="IPR027450">
    <property type="entry name" value="AlkB-like"/>
</dbReference>
<dbReference type="CDD" id="cd12431">
    <property type="entry name" value="RRM_ALKBH8"/>
    <property type="match status" value="1"/>
</dbReference>
<dbReference type="InterPro" id="IPR051422">
    <property type="entry name" value="AlkB_tRNA_MeTrf/Diox"/>
</dbReference>
<reference evidence="23" key="1">
    <citation type="submission" date="2019-08" db="EMBL/GenBank/DDBJ databases">
        <title>The genome of the North American firefly Photinus pyralis.</title>
        <authorList>
            <consortium name="Photinus pyralis genome working group"/>
            <person name="Fallon T.R."/>
            <person name="Sander Lower S.E."/>
            <person name="Weng J.-K."/>
        </authorList>
    </citation>
    <scope>NUCLEOTIDE SEQUENCE</scope>
    <source>
        <strain evidence="23">TRF0915ILg1</strain>
        <tissue evidence="23">Whole body</tissue>
    </source>
</reference>
<dbReference type="PANTHER" id="PTHR13069:SF21">
    <property type="entry name" value="ALKYLATED DNA REPAIR PROTEIN ALKB HOMOLOG 8"/>
    <property type="match status" value="1"/>
</dbReference>
<evidence type="ECO:0000256" key="19">
    <source>
        <dbReference type="ARBA" id="ARBA00049802"/>
    </source>
</evidence>
<evidence type="ECO:0000256" key="10">
    <source>
        <dbReference type="ARBA" id="ARBA00022723"/>
    </source>
</evidence>
<dbReference type="Gene3D" id="2.60.120.590">
    <property type="entry name" value="Alpha-ketoglutarate-dependent dioxygenase AlkB-like"/>
    <property type="match status" value="1"/>
</dbReference>
<keyword evidence="15" id="KW-0511">Multifunctional enzyme</keyword>
<dbReference type="EMBL" id="VTPC01091157">
    <property type="protein sequence ID" value="KAF2879487.1"/>
    <property type="molecule type" value="Genomic_DNA"/>
</dbReference>
<dbReference type="Gene3D" id="3.30.70.330">
    <property type="match status" value="1"/>
</dbReference>
<dbReference type="GO" id="GO:0000049">
    <property type="term" value="F:tRNA binding"/>
    <property type="evidence" value="ECO:0007669"/>
    <property type="project" value="TreeGrafter"/>
</dbReference>
<evidence type="ECO:0000259" key="21">
    <source>
        <dbReference type="PROSITE" id="PS50102"/>
    </source>
</evidence>
<evidence type="ECO:0000256" key="7">
    <source>
        <dbReference type="ARBA" id="ARBA00022603"/>
    </source>
</evidence>
<dbReference type="InterPro" id="IPR037151">
    <property type="entry name" value="AlkB-like_sf"/>
</dbReference>
<dbReference type="PROSITE" id="PS50102">
    <property type="entry name" value="RRM"/>
    <property type="match status" value="1"/>
</dbReference>
<dbReference type="SUPFAM" id="SSF51197">
    <property type="entry name" value="Clavaminate synthase-like"/>
    <property type="match status" value="1"/>
</dbReference>
<dbReference type="InterPro" id="IPR005123">
    <property type="entry name" value="Oxoglu/Fe-dep_dioxygenase_dom"/>
</dbReference>
<dbReference type="GO" id="GO:0005737">
    <property type="term" value="C:cytoplasm"/>
    <property type="evidence" value="ECO:0007669"/>
    <property type="project" value="UniProtKB-SubCell"/>
</dbReference>
<dbReference type="GO" id="GO:0030488">
    <property type="term" value="P:tRNA methylation"/>
    <property type="evidence" value="ECO:0007669"/>
    <property type="project" value="TreeGrafter"/>
</dbReference>
<evidence type="ECO:0000256" key="18">
    <source>
        <dbReference type="ARBA" id="ARBA00049786"/>
    </source>
</evidence>
<dbReference type="InterPro" id="IPR034256">
    <property type="entry name" value="ALKBH8_RRM"/>
</dbReference>
<comment type="subcellular location">
    <subcellularLocation>
        <location evidence="3">Cytoplasm</location>
    </subcellularLocation>
    <subcellularLocation>
        <location evidence="2">Nucleus</location>
    </subcellularLocation>
</comment>
<evidence type="ECO:0000256" key="1">
    <source>
        <dbReference type="ARBA" id="ARBA00001954"/>
    </source>
</evidence>
<evidence type="ECO:0000259" key="22">
    <source>
        <dbReference type="PROSITE" id="PS51471"/>
    </source>
</evidence>
<feature type="domain" description="RRM" evidence="21">
    <location>
        <begin position="38"/>
        <end position="115"/>
    </location>
</feature>
<evidence type="ECO:0000256" key="13">
    <source>
        <dbReference type="ARBA" id="ARBA00023004"/>
    </source>
</evidence>
<keyword evidence="8" id="KW-0808">Transferase</keyword>
<keyword evidence="13" id="KW-0408">Iron</keyword>
<dbReference type="InterPro" id="IPR035979">
    <property type="entry name" value="RBD_domain_sf"/>
</dbReference>
<dbReference type="EC" id="2.1.1.229" evidence="5"/>
<evidence type="ECO:0000256" key="8">
    <source>
        <dbReference type="ARBA" id="ARBA00022679"/>
    </source>
</evidence>
<sequence length="606" mass="69408">MENINAIKDTRKLYRKVKKSQHIVEKQTGIRCIMNATKDIAICNAGLVNGLSEEVVFENFAKYGPLEKLIMLPGKSCAFVSFKMLESAMVAYNNINGKLNIAQDNKPLHLSYVEALPENLFNTPNYEEKPPGLFVVNDFITEDEEQLLLSLVTFNETENDSTSLKHRQVRHYGYEFRYDINNVDKNEPLLNKIPVECDFLWDRLKKCSDFKSFCPDQLTVNYYKPGQGIPPHVDTHSAFEDPLLSLSLGSSVVMDFRHDSGKHIPVFLPQRSLAIMSGESRYDWTHGITPRKMDITPSENGLTVVQRGTRTSFTFRKVLLGDCHCIYTNKCDSFIKKQKADEIKENLAIELEKTHVHNVYDTIADHFSDTRHKPWPNVLDFVQSLEIGSVLVDVGCGNGKYLGHNRNVFDLGCDSSASLINVCKTRGFQVFTCNCLNIPLRNNIADGIISIAVIHHLANSERRLQAIKELVRVLRINGKALIYVWAKDQNKNQEKSSYLKQDRKNRKSDSIISVDKTETIAINEDVSLPVHTNRTQFQHQDVLVPWKLKNGQKENDENENKLFLRFYHVFQEGELDELCKKLNNIEIIKSYYDQGNWCILLKKIGQ</sequence>
<dbReference type="CDD" id="cd02440">
    <property type="entry name" value="AdoMet_MTases"/>
    <property type="match status" value="1"/>
</dbReference>
<dbReference type="OrthoDB" id="271595at2759"/>
<evidence type="ECO:0000256" key="20">
    <source>
        <dbReference type="PROSITE-ProRule" id="PRU00176"/>
    </source>
</evidence>
<evidence type="ECO:0000256" key="14">
    <source>
        <dbReference type="ARBA" id="ARBA00023242"/>
    </source>
</evidence>
<dbReference type="PROSITE" id="PS51471">
    <property type="entry name" value="FE2OG_OXY"/>
    <property type="match status" value="1"/>
</dbReference>
<evidence type="ECO:0000256" key="11">
    <source>
        <dbReference type="ARBA" id="ARBA00022833"/>
    </source>
</evidence>
<keyword evidence="10" id="KW-0479">Metal-binding</keyword>
<evidence type="ECO:0000256" key="15">
    <source>
        <dbReference type="ARBA" id="ARBA00023268"/>
    </source>
</evidence>